<accession>A0AC35TXI3</accession>
<evidence type="ECO:0000313" key="1">
    <source>
        <dbReference type="Proteomes" id="UP000095286"/>
    </source>
</evidence>
<sequence length="293" mass="32635">MAFESNLLIFRITGLEGQYATLPKKEDFIYYPRNLKLYSFPRASLQDFPAPWIDKKQVSGWWLLDGGSVVPVLAMDLALGEHVLDMCSAPGGKSLLMLQTGLLGKLVCNDQKMSRLGQLRRGLSMYVPETCSEADKIILKRKDGGDLATWDELSLYDKVIADVPCSTDRLAANQDEGNMFSKQMTNERLNLPELQTKILINGLRSAKIGGTVIYSTCSLSPLQNESVVENACAVAERDFGIQCVEKDMSQLKQHLTSTGLYRFSDQCKRGLLVLPFLPSNFGPMYVCKLTRTS</sequence>
<evidence type="ECO:0000313" key="2">
    <source>
        <dbReference type="WBParaSite" id="RSKR_0000560100.1"/>
    </source>
</evidence>
<name>A0AC35TXI3_9BILA</name>
<dbReference type="WBParaSite" id="RSKR_0000560100.1">
    <property type="protein sequence ID" value="RSKR_0000560100.1"/>
    <property type="gene ID" value="RSKR_0000560100"/>
</dbReference>
<proteinExistence type="predicted"/>
<reference evidence="2" key="1">
    <citation type="submission" date="2016-11" db="UniProtKB">
        <authorList>
            <consortium name="WormBaseParasite"/>
        </authorList>
    </citation>
    <scope>IDENTIFICATION</scope>
    <source>
        <strain evidence="2">KR3021</strain>
    </source>
</reference>
<dbReference type="Proteomes" id="UP000095286">
    <property type="component" value="Unplaced"/>
</dbReference>
<protein>
    <submittedName>
        <fullName evidence="2">SAM_MT_RSMB_NOP domain-containing protein</fullName>
    </submittedName>
</protein>
<organism evidence="1 2">
    <name type="scientific">Rhabditophanes sp. KR3021</name>
    <dbReference type="NCBI Taxonomy" id="114890"/>
    <lineage>
        <taxon>Eukaryota</taxon>
        <taxon>Metazoa</taxon>
        <taxon>Ecdysozoa</taxon>
        <taxon>Nematoda</taxon>
        <taxon>Chromadorea</taxon>
        <taxon>Rhabditida</taxon>
        <taxon>Tylenchina</taxon>
        <taxon>Panagrolaimomorpha</taxon>
        <taxon>Strongyloidoidea</taxon>
        <taxon>Alloionematidae</taxon>
        <taxon>Rhabditophanes</taxon>
    </lineage>
</organism>